<dbReference type="Pfam" id="PF13431">
    <property type="entry name" value="TPR_17"/>
    <property type="match status" value="1"/>
</dbReference>
<dbReference type="InterPro" id="IPR019734">
    <property type="entry name" value="TPR_rpt"/>
</dbReference>
<evidence type="ECO:0000256" key="2">
    <source>
        <dbReference type="ARBA" id="ARBA00022803"/>
    </source>
</evidence>
<proteinExistence type="predicted"/>
<evidence type="ECO:0000256" key="3">
    <source>
        <dbReference type="PROSITE-ProRule" id="PRU00339"/>
    </source>
</evidence>
<dbReference type="EMBL" id="CAUJNA010000946">
    <property type="protein sequence ID" value="CAJ1382784.1"/>
    <property type="molecule type" value="Genomic_DNA"/>
</dbReference>
<dbReference type="PANTHER" id="PTHR22904:SF523">
    <property type="entry name" value="STRESS-INDUCED-PHOSPHOPROTEIN 1"/>
    <property type="match status" value="1"/>
</dbReference>
<dbReference type="Proteomes" id="UP001178507">
    <property type="component" value="Unassembled WGS sequence"/>
</dbReference>
<comment type="caution">
    <text evidence="4">The sequence shown here is derived from an EMBL/GenBank/DDBJ whole genome shotgun (WGS) entry which is preliminary data.</text>
</comment>
<protein>
    <submittedName>
        <fullName evidence="4">Uncharacterized protein</fullName>
    </submittedName>
</protein>
<gene>
    <name evidence="4" type="ORF">EVOR1521_LOCUS10090</name>
</gene>
<dbReference type="PANTHER" id="PTHR22904">
    <property type="entry name" value="TPR REPEAT CONTAINING PROTEIN"/>
    <property type="match status" value="1"/>
</dbReference>
<sequence length="403" mass="45437">MQDEGKDRKQDFLHFRRALDGMRAKQEGTETQCNSLKSQGNQFFSLGLFMQAAMMYSEALDLQPENTVLLNNRAMAYLKQGMADEAIADADRSLDLDRSNENIKAFWRRAQALLDLERYKEAELAADAGIAVQANNQHLARVRRKAREATAQRRLCGVDWVGQMENGVEKKFSFAKDGQMSMTVIGHSLQATYDLSVECTPQSMLVKMKPFPGSGSAPPPPVPYIYEFREQDEELWICHPVENNDLPTKFEGRGFTRLRRVEQAPEPSSSEPLEQRLARYMQEFNDILPLIPPQLPERPSEDEVSQEILLMDKVNKLKQRYGHEVHQKAMELARGEPAPAGAGLESLAEGLRLRLVARKVIQDSPKREAAENENAVAEVKAQEVQRSGLLAALGPLARKLCCR</sequence>
<keyword evidence="1" id="KW-0677">Repeat</keyword>
<keyword evidence="5" id="KW-1185">Reference proteome</keyword>
<evidence type="ECO:0000256" key="1">
    <source>
        <dbReference type="ARBA" id="ARBA00022737"/>
    </source>
</evidence>
<feature type="repeat" description="TPR" evidence="3">
    <location>
        <begin position="33"/>
        <end position="66"/>
    </location>
</feature>
<keyword evidence="2 3" id="KW-0802">TPR repeat</keyword>
<dbReference type="SUPFAM" id="SSF48452">
    <property type="entry name" value="TPR-like"/>
    <property type="match status" value="1"/>
</dbReference>
<dbReference type="Gene3D" id="1.25.40.10">
    <property type="entry name" value="Tetratricopeptide repeat domain"/>
    <property type="match status" value="1"/>
</dbReference>
<evidence type="ECO:0000313" key="4">
    <source>
        <dbReference type="EMBL" id="CAJ1382784.1"/>
    </source>
</evidence>
<reference evidence="4" key="1">
    <citation type="submission" date="2023-08" db="EMBL/GenBank/DDBJ databases">
        <authorList>
            <person name="Chen Y."/>
            <person name="Shah S."/>
            <person name="Dougan E. K."/>
            <person name="Thang M."/>
            <person name="Chan C."/>
        </authorList>
    </citation>
    <scope>NUCLEOTIDE SEQUENCE</scope>
</reference>
<accession>A0AA36MWA9</accession>
<dbReference type="PROSITE" id="PS50005">
    <property type="entry name" value="TPR"/>
    <property type="match status" value="1"/>
</dbReference>
<dbReference type="AlphaFoldDB" id="A0AA36MWA9"/>
<organism evidence="4 5">
    <name type="scientific">Effrenium voratum</name>
    <dbReference type="NCBI Taxonomy" id="2562239"/>
    <lineage>
        <taxon>Eukaryota</taxon>
        <taxon>Sar</taxon>
        <taxon>Alveolata</taxon>
        <taxon>Dinophyceae</taxon>
        <taxon>Suessiales</taxon>
        <taxon>Symbiodiniaceae</taxon>
        <taxon>Effrenium</taxon>
    </lineage>
</organism>
<dbReference type="SMART" id="SM00028">
    <property type="entry name" value="TPR"/>
    <property type="match status" value="3"/>
</dbReference>
<dbReference type="InterPro" id="IPR011990">
    <property type="entry name" value="TPR-like_helical_dom_sf"/>
</dbReference>
<name>A0AA36MWA9_9DINO</name>
<evidence type="ECO:0000313" key="5">
    <source>
        <dbReference type="Proteomes" id="UP001178507"/>
    </source>
</evidence>
<dbReference type="GO" id="GO:0051879">
    <property type="term" value="F:Hsp90 protein binding"/>
    <property type="evidence" value="ECO:0007669"/>
    <property type="project" value="TreeGrafter"/>
</dbReference>